<proteinExistence type="predicted"/>
<accession>A0AAE9IXF2</accession>
<gene>
    <name evidence="1" type="ORF">L3Y34_013962</name>
</gene>
<evidence type="ECO:0000313" key="2">
    <source>
        <dbReference type="Proteomes" id="UP000827892"/>
    </source>
</evidence>
<dbReference type="PANTHER" id="PTHR31379:SF1">
    <property type="entry name" value="F-BOX C PROTEIN-RELATED"/>
    <property type="match status" value="1"/>
</dbReference>
<name>A0AAE9IXF2_CAEBR</name>
<dbReference type="EMBL" id="CP090891">
    <property type="protein sequence ID" value="ULU09211.1"/>
    <property type="molecule type" value="Genomic_DNA"/>
</dbReference>
<dbReference type="InterPro" id="IPR021942">
    <property type="entry name" value="DUF3557"/>
</dbReference>
<dbReference type="Proteomes" id="UP000827892">
    <property type="component" value="Chromosome I"/>
</dbReference>
<dbReference type="PANTHER" id="PTHR31379">
    <property type="entry name" value="F-BOX C PROTEIN-RELATED-RELATED"/>
    <property type="match status" value="1"/>
</dbReference>
<dbReference type="AlphaFoldDB" id="A0AAE9IXF2"/>
<reference evidence="1 2" key="1">
    <citation type="submission" date="2022-05" db="EMBL/GenBank/DDBJ databases">
        <title>Chromosome-level reference genomes for two strains of Caenorhabditis briggsae: an improved platform for comparative genomics.</title>
        <authorList>
            <person name="Stevens L."/>
            <person name="Andersen E.C."/>
        </authorList>
    </citation>
    <scope>NUCLEOTIDE SEQUENCE [LARGE SCALE GENOMIC DNA]</scope>
    <source>
        <strain evidence="1">QX1410_ONT</strain>
        <tissue evidence="1">Whole-organism</tissue>
    </source>
</reference>
<protein>
    <recommendedName>
        <fullName evidence="3">F-box associated domain-containing protein</fullName>
    </recommendedName>
</protein>
<organism evidence="1 2">
    <name type="scientific">Caenorhabditis briggsae</name>
    <dbReference type="NCBI Taxonomy" id="6238"/>
    <lineage>
        <taxon>Eukaryota</taxon>
        <taxon>Metazoa</taxon>
        <taxon>Ecdysozoa</taxon>
        <taxon>Nematoda</taxon>
        <taxon>Chromadorea</taxon>
        <taxon>Rhabditida</taxon>
        <taxon>Rhabditina</taxon>
        <taxon>Rhabditomorpha</taxon>
        <taxon>Rhabditoidea</taxon>
        <taxon>Rhabditidae</taxon>
        <taxon>Peloderinae</taxon>
        <taxon>Caenorhabditis</taxon>
    </lineage>
</organism>
<dbReference type="Pfam" id="PF12078">
    <property type="entry name" value="DUF3557"/>
    <property type="match status" value="1"/>
</dbReference>
<sequence length="203" mass="23583">MYQLMRRLLTVLFGNRNGEWTIENINLGTDVLRWPVNGWKPTVRNVKIYEYSQVKLNAVHSIIGVSVSLTSLKMSFLILDPKITYHPLFKTSQHLIVSSIPWRYLSNLFSIQTHKVSLTIRSPYFVVENLIDTWIEKRRPIGVCFSLPTNSKEDLARISHPEVLQRSTDCIKLKMGDEAVIVFRYTEANRKTYLTIETIPKTK</sequence>
<evidence type="ECO:0000313" key="1">
    <source>
        <dbReference type="EMBL" id="ULU09211.1"/>
    </source>
</evidence>
<evidence type="ECO:0008006" key="3">
    <source>
        <dbReference type="Google" id="ProtNLM"/>
    </source>
</evidence>